<dbReference type="Gene3D" id="3.30.890.10">
    <property type="entry name" value="Methyl-cpg-binding Protein 2, Chain A"/>
    <property type="match status" value="3"/>
</dbReference>
<feature type="region of interest" description="Disordered" evidence="6">
    <location>
        <begin position="230"/>
        <end position="252"/>
    </location>
</feature>
<keyword evidence="9" id="KW-1185">Reference proteome</keyword>
<feature type="domain" description="MBD" evidence="7">
    <location>
        <begin position="173"/>
        <end position="248"/>
    </location>
</feature>
<organism evidence="8 9">
    <name type="scientific">Rhynchospora pubera</name>
    <dbReference type="NCBI Taxonomy" id="906938"/>
    <lineage>
        <taxon>Eukaryota</taxon>
        <taxon>Viridiplantae</taxon>
        <taxon>Streptophyta</taxon>
        <taxon>Embryophyta</taxon>
        <taxon>Tracheophyta</taxon>
        <taxon>Spermatophyta</taxon>
        <taxon>Magnoliopsida</taxon>
        <taxon>Liliopsida</taxon>
        <taxon>Poales</taxon>
        <taxon>Cyperaceae</taxon>
        <taxon>Cyperoideae</taxon>
        <taxon>Rhynchosporeae</taxon>
        <taxon>Rhynchospora</taxon>
    </lineage>
</organism>
<evidence type="ECO:0000313" key="8">
    <source>
        <dbReference type="EMBL" id="KAJ4785466.1"/>
    </source>
</evidence>
<dbReference type="Proteomes" id="UP001140206">
    <property type="component" value="Chromosome 2"/>
</dbReference>
<proteinExistence type="predicted"/>
<evidence type="ECO:0000259" key="7">
    <source>
        <dbReference type="PROSITE" id="PS50982"/>
    </source>
</evidence>
<dbReference type="GO" id="GO:0003677">
    <property type="term" value="F:DNA binding"/>
    <property type="evidence" value="ECO:0007669"/>
    <property type="project" value="UniProtKB-KW"/>
</dbReference>
<dbReference type="InterPro" id="IPR038945">
    <property type="entry name" value="MBD13-like"/>
</dbReference>
<dbReference type="AlphaFoldDB" id="A0AAV8F164"/>
<dbReference type="PANTHER" id="PTHR34067:SF20">
    <property type="entry name" value="OS08G0206700 PROTEIN"/>
    <property type="match status" value="1"/>
</dbReference>
<evidence type="ECO:0000256" key="5">
    <source>
        <dbReference type="ARBA" id="ARBA00023242"/>
    </source>
</evidence>
<feature type="compositionally biased region" description="Polar residues" evidence="6">
    <location>
        <begin position="160"/>
        <end position="175"/>
    </location>
</feature>
<dbReference type="Pfam" id="PF01429">
    <property type="entry name" value="MBD"/>
    <property type="match status" value="1"/>
</dbReference>
<feature type="compositionally biased region" description="Polar residues" evidence="6">
    <location>
        <begin position="187"/>
        <end position="199"/>
    </location>
</feature>
<sequence length="324" mass="37025">MAILEGVRPLRMIPPAETASNSNNVFDSDPSKVVNPPDNSTSWLPPGWEVFSRIKSSGASYKVYRESETGRKFYSRVEVFKYLQSLTQQNPSPHTPQQKVQAEPITIPGKHPNWLPPDWVVEIKTKMSGRTAGHRYKVYVEKSTGRKFYSQREALDYLKPSNSSTPGMKNVLSATSEDHPQWLPSGWSVQTETEGGSSTSERKDKVFVEPITGMKFYTHKEVFDHLNNLNSSTENKKNAEPESNSGDQKDQIRDTEIGETDVKGLPPGWFKAFRYRETRAGIRRKTAVIMLFLLVKFSFLHKFHLYLRTSGRIINYGNLWFLFP</sequence>
<evidence type="ECO:0000313" key="9">
    <source>
        <dbReference type="Proteomes" id="UP001140206"/>
    </source>
</evidence>
<dbReference type="SUPFAM" id="SSF54171">
    <property type="entry name" value="DNA-binding domain"/>
    <property type="match status" value="3"/>
</dbReference>
<name>A0AAV8F164_9POAL</name>
<reference evidence="8" key="1">
    <citation type="submission" date="2022-08" db="EMBL/GenBank/DDBJ databases">
        <authorList>
            <person name="Marques A."/>
        </authorList>
    </citation>
    <scope>NUCLEOTIDE SEQUENCE</scope>
    <source>
        <strain evidence="8">RhyPub2mFocal</strain>
        <tissue evidence="8">Leaves</tissue>
    </source>
</reference>
<evidence type="ECO:0000256" key="2">
    <source>
        <dbReference type="ARBA" id="ARBA00023015"/>
    </source>
</evidence>
<protein>
    <submittedName>
        <fullName evidence="8">Methyl-CpG-binding domain-containing protein 5</fullName>
    </submittedName>
</protein>
<evidence type="ECO:0000256" key="6">
    <source>
        <dbReference type="SAM" id="MobiDB-lite"/>
    </source>
</evidence>
<evidence type="ECO:0000256" key="3">
    <source>
        <dbReference type="ARBA" id="ARBA00023125"/>
    </source>
</evidence>
<dbReference type="PROSITE" id="PS50982">
    <property type="entry name" value="MBD"/>
    <property type="match status" value="2"/>
</dbReference>
<dbReference type="PANTHER" id="PTHR34067">
    <property type="entry name" value="OS04G0193200 PROTEIN"/>
    <property type="match status" value="1"/>
</dbReference>
<keyword evidence="3" id="KW-0238">DNA-binding</keyword>
<accession>A0AAV8F164</accession>
<keyword evidence="5" id="KW-0539">Nucleus</keyword>
<feature type="region of interest" description="Disordered" evidence="6">
    <location>
        <begin position="159"/>
        <end position="204"/>
    </location>
</feature>
<keyword evidence="2" id="KW-0805">Transcription regulation</keyword>
<keyword evidence="4" id="KW-0804">Transcription</keyword>
<comment type="subcellular location">
    <subcellularLocation>
        <location evidence="1">Nucleus</location>
    </subcellularLocation>
</comment>
<feature type="region of interest" description="Disordered" evidence="6">
    <location>
        <begin position="14"/>
        <end position="40"/>
    </location>
</feature>
<evidence type="ECO:0000256" key="1">
    <source>
        <dbReference type="ARBA" id="ARBA00004123"/>
    </source>
</evidence>
<feature type="domain" description="MBD" evidence="7">
    <location>
        <begin position="34"/>
        <end position="105"/>
    </location>
</feature>
<evidence type="ECO:0000256" key="4">
    <source>
        <dbReference type="ARBA" id="ARBA00023163"/>
    </source>
</evidence>
<dbReference type="InterPro" id="IPR001739">
    <property type="entry name" value="Methyl_CpG_DNA-bd"/>
</dbReference>
<dbReference type="InterPro" id="IPR016177">
    <property type="entry name" value="DNA-bd_dom_sf"/>
</dbReference>
<gene>
    <name evidence="8" type="ORF">LUZ62_036712</name>
</gene>
<comment type="caution">
    <text evidence="8">The sequence shown here is derived from an EMBL/GenBank/DDBJ whole genome shotgun (WGS) entry which is preliminary data.</text>
</comment>
<dbReference type="GO" id="GO:0005634">
    <property type="term" value="C:nucleus"/>
    <property type="evidence" value="ECO:0007669"/>
    <property type="project" value="UniProtKB-SubCell"/>
</dbReference>
<dbReference type="EMBL" id="JAMFTS010000002">
    <property type="protein sequence ID" value="KAJ4785466.1"/>
    <property type="molecule type" value="Genomic_DNA"/>
</dbReference>